<proteinExistence type="predicted"/>
<organism evidence="1 2">
    <name type="scientific">phage Lak_Megaphage_RVC_JS4_GC31</name>
    <dbReference type="NCBI Taxonomy" id="3109228"/>
    <lineage>
        <taxon>Viruses</taxon>
        <taxon>Duplodnaviria</taxon>
        <taxon>Heunggongvirae</taxon>
        <taxon>Uroviricota</taxon>
        <taxon>Caudoviricetes</taxon>
        <taxon>Caudoviricetes code 15 clade</taxon>
    </lineage>
</organism>
<dbReference type="Proteomes" id="UP001349343">
    <property type="component" value="Segment"/>
</dbReference>
<evidence type="ECO:0000313" key="2">
    <source>
        <dbReference type="Proteomes" id="UP001349343"/>
    </source>
</evidence>
<dbReference type="EMBL" id="OR769222">
    <property type="protein sequence ID" value="WQJ53017.1"/>
    <property type="molecule type" value="Genomic_DNA"/>
</dbReference>
<evidence type="ECO:0000313" key="1">
    <source>
        <dbReference type="EMBL" id="WQJ53017.1"/>
    </source>
</evidence>
<name>A0ABZ0Z1F0_9CAUD</name>
<keyword evidence="2" id="KW-1185">Reference proteome</keyword>
<protein>
    <recommendedName>
        <fullName evidence="3">Tail assembly chaperone</fullName>
    </recommendedName>
</protein>
<accession>A0ABZ0Z1F0</accession>
<reference evidence="1 2" key="1">
    <citation type="submission" date="2023-11" db="EMBL/GenBank/DDBJ databases">
        <authorList>
            <person name="Cook R."/>
            <person name="Crisci M."/>
            <person name="Pye H."/>
            <person name="Adriaenssens E."/>
            <person name="Santini J."/>
        </authorList>
    </citation>
    <scope>NUCLEOTIDE SEQUENCE [LARGE SCALE GENOMIC DNA]</scope>
    <source>
        <strain evidence="1">Lak_Megaphage_RVC_JS4_GC31</strain>
    </source>
</reference>
<evidence type="ECO:0008006" key="3">
    <source>
        <dbReference type="Google" id="ProtNLM"/>
    </source>
</evidence>
<sequence>MSEQIIKDKTEELENTIDPEMIVMDDDSDMPEPETKVYENVVKCTPKFIHLFNQVVGDLPYATILKNSNGEQIKLIDLVKYVEQKHDRILVEEIDKIIAFIANLGFKYARPLMEVIESPEGQRTLWQKVD</sequence>